<protein>
    <submittedName>
        <fullName evidence="2">Uncharacterized protein</fullName>
    </submittedName>
</protein>
<evidence type="ECO:0000313" key="2">
    <source>
        <dbReference type="EMBL" id="CAD8185283.1"/>
    </source>
</evidence>
<reference evidence="2" key="1">
    <citation type="submission" date="2021-01" db="EMBL/GenBank/DDBJ databases">
        <authorList>
            <consortium name="Genoscope - CEA"/>
            <person name="William W."/>
        </authorList>
    </citation>
    <scope>NUCLEOTIDE SEQUENCE</scope>
</reference>
<dbReference type="EMBL" id="CAJJDO010000085">
    <property type="protein sequence ID" value="CAD8185283.1"/>
    <property type="molecule type" value="Genomic_DNA"/>
</dbReference>
<dbReference type="GO" id="GO:0097361">
    <property type="term" value="C:cytosolic [4Fe-4S] assembly targeting complex"/>
    <property type="evidence" value="ECO:0007669"/>
    <property type="project" value="TreeGrafter"/>
</dbReference>
<dbReference type="PANTHER" id="PTHR19920:SF0">
    <property type="entry name" value="CYTOSOLIC IRON-SULFUR PROTEIN ASSEMBLY PROTEIN CIAO1-RELATED"/>
    <property type="match status" value="1"/>
</dbReference>
<name>A0A8S1W8X2_9CILI</name>
<keyword evidence="3" id="KW-1185">Reference proteome</keyword>
<dbReference type="AlphaFoldDB" id="A0A8S1W8X2"/>
<organism evidence="2 3">
    <name type="scientific">Paramecium pentaurelia</name>
    <dbReference type="NCBI Taxonomy" id="43138"/>
    <lineage>
        <taxon>Eukaryota</taxon>
        <taxon>Sar</taxon>
        <taxon>Alveolata</taxon>
        <taxon>Ciliophora</taxon>
        <taxon>Intramacronucleata</taxon>
        <taxon>Oligohymenophorea</taxon>
        <taxon>Peniculida</taxon>
        <taxon>Parameciidae</taxon>
        <taxon>Paramecium</taxon>
    </lineage>
</organism>
<dbReference type="EMBL" id="CAJJDO010000085">
    <property type="protein sequence ID" value="CAD8185277.1"/>
    <property type="molecule type" value="Genomic_DNA"/>
</dbReference>
<dbReference type="Proteomes" id="UP000689195">
    <property type="component" value="Unassembled WGS sequence"/>
</dbReference>
<sequence>MSGSTDKCITFWIKENQQWKCNQTLSDNKSKIKQLSLNFSYNSQLSCGTDKLILLIQKIIIIILMEYNLKNIS</sequence>
<gene>
    <name evidence="1" type="ORF">PPENT_87.1.T0850004</name>
    <name evidence="2" type="ORF">PPENT_87.1.T0850007</name>
</gene>
<dbReference type="GO" id="GO:0016226">
    <property type="term" value="P:iron-sulfur cluster assembly"/>
    <property type="evidence" value="ECO:0007669"/>
    <property type="project" value="TreeGrafter"/>
</dbReference>
<comment type="caution">
    <text evidence="2">The sequence shown here is derived from an EMBL/GenBank/DDBJ whole genome shotgun (WGS) entry which is preliminary data.</text>
</comment>
<evidence type="ECO:0000313" key="1">
    <source>
        <dbReference type="EMBL" id="CAD8185277.1"/>
    </source>
</evidence>
<proteinExistence type="predicted"/>
<evidence type="ECO:0000313" key="3">
    <source>
        <dbReference type="Proteomes" id="UP000689195"/>
    </source>
</evidence>
<dbReference type="PANTHER" id="PTHR19920">
    <property type="entry name" value="WD40 PROTEIN CIAO1"/>
    <property type="match status" value="1"/>
</dbReference>
<dbReference type="OrthoDB" id="71437at2759"/>
<accession>A0A8S1W8X2</accession>